<proteinExistence type="predicted"/>
<keyword evidence="3" id="KW-1185">Reference proteome</keyword>
<feature type="region of interest" description="Disordered" evidence="1">
    <location>
        <begin position="1"/>
        <end position="24"/>
    </location>
</feature>
<organism evidence="2 3">
    <name type="scientific">Burkholderia plantarii</name>
    <dbReference type="NCBI Taxonomy" id="41899"/>
    <lineage>
        <taxon>Bacteria</taxon>
        <taxon>Pseudomonadati</taxon>
        <taxon>Pseudomonadota</taxon>
        <taxon>Betaproteobacteria</taxon>
        <taxon>Burkholderiales</taxon>
        <taxon>Burkholderiaceae</taxon>
        <taxon>Burkholderia</taxon>
    </lineage>
</organism>
<name>A0A0B6RU72_BURPL</name>
<dbReference type="Proteomes" id="UP000031838">
    <property type="component" value="Chromosome 1"/>
</dbReference>
<protein>
    <submittedName>
        <fullName evidence="2">Uncharacterized protein</fullName>
    </submittedName>
</protein>
<evidence type="ECO:0000313" key="2">
    <source>
        <dbReference type="EMBL" id="AJK46923.1"/>
    </source>
</evidence>
<evidence type="ECO:0000313" key="3">
    <source>
        <dbReference type="Proteomes" id="UP000031838"/>
    </source>
</evidence>
<dbReference type="KEGG" id="bgp:BGL_1c24220"/>
<reference evidence="3" key="1">
    <citation type="submission" date="2011-03" db="EMBL/GenBank/DDBJ databases">
        <authorList>
            <person name="Voget S."/>
            <person name="Streit W.R."/>
            <person name="Jaeger K.E."/>
            <person name="Daniel R."/>
        </authorList>
    </citation>
    <scope>NUCLEOTIDE SEQUENCE [LARGE SCALE GENOMIC DNA]</scope>
    <source>
        <strain evidence="3">PG1</strain>
    </source>
</reference>
<dbReference type="HOGENOM" id="CLU_2506306_0_0_4"/>
<reference evidence="2 3" key="2">
    <citation type="journal article" date="2016" name="Appl. Microbiol. Biotechnol.">
        <title>Mutations improving production and secretion of extracellular lipase by Burkholderia glumae PG1.</title>
        <authorList>
            <person name="Knapp A."/>
            <person name="Voget S."/>
            <person name="Gao R."/>
            <person name="Zaburannyi N."/>
            <person name="Krysciak D."/>
            <person name="Breuer M."/>
            <person name="Hauer B."/>
            <person name="Streit W.R."/>
            <person name="Muller R."/>
            <person name="Daniel R."/>
            <person name="Jaeger K.E."/>
        </authorList>
    </citation>
    <scope>NUCLEOTIDE SEQUENCE [LARGE SCALE GENOMIC DNA]</scope>
    <source>
        <strain evidence="2 3">PG1</strain>
    </source>
</reference>
<evidence type="ECO:0000256" key="1">
    <source>
        <dbReference type="SAM" id="MobiDB-lite"/>
    </source>
</evidence>
<dbReference type="AlphaFoldDB" id="A0A0B6RU72"/>
<dbReference type="EMBL" id="CP002580">
    <property type="protein sequence ID" value="AJK46923.1"/>
    <property type="molecule type" value="Genomic_DNA"/>
</dbReference>
<sequence>MWSDPEERDPANLTGRGARRNAEKTTISHAISGCIAGARPAVDYSNLAGSDARRAEPDHMLIRGWPMRDAHRGISIGSLDFRRDV</sequence>
<gene>
    <name evidence="2" type="ORF">BGL_1c24220</name>
</gene>
<accession>A0A0B6RU72</accession>